<name>A0A1M4WTH3_9SPHI</name>
<feature type="transmembrane region" description="Helical" evidence="6">
    <location>
        <begin position="396"/>
        <end position="416"/>
    </location>
</feature>
<feature type="transmembrane region" description="Helical" evidence="6">
    <location>
        <begin position="370"/>
        <end position="390"/>
    </location>
</feature>
<dbReference type="Proteomes" id="UP000184287">
    <property type="component" value="Unassembled WGS sequence"/>
</dbReference>
<evidence type="ECO:0000256" key="6">
    <source>
        <dbReference type="SAM" id="Phobius"/>
    </source>
</evidence>
<evidence type="ECO:0000256" key="2">
    <source>
        <dbReference type="ARBA" id="ARBA00022475"/>
    </source>
</evidence>
<dbReference type="AlphaFoldDB" id="A0A1M4WTH3"/>
<organism evidence="7 8">
    <name type="scientific">Pedobacter caeni</name>
    <dbReference type="NCBI Taxonomy" id="288992"/>
    <lineage>
        <taxon>Bacteria</taxon>
        <taxon>Pseudomonadati</taxon>
        <taxon>Bacteroidota</taxon>
        <taxon>Sphingobacteriia</taxon>
        <taxon>Sphingobacteriales</taxon>
        <taxon>Sphingobacteriaceae</taxon>
        <taxon>Pedobacter</taxon>
    </lineage>
</organism>
<dbReference type="RefSeq" id="WP_073229005.1">
    <property type="nucleotide sequence ID" value="NZ_FQUQ01000001.1"/>
</dbReference>
<feature type="transmembrane region" description="Helical" evidence="6">
    <location>
        <begin position="86"/>
        <end position="110"/>
    </location>
</feature>
<dbReference type="PANTHER" id="PTHR30250">
    <property type="entry name" value="PST FAMILY PREDICTED COLANIC ACID TRANSPORTER"/>
    <property type="match status" value="1"/>
</dbReference>
<feature type="transmembrane region" description="Helical" evidence="6">
    <location>
        <begin position="183"/>
        <end position="202"/>
    </location>
</feature>
<keyword evidence="2" id="KW-1003">Cell membrane</keyword>
<feature type="transmembrane region" description="Helical" evidence="6">
    <location>
        <begin position="156"/>
        <end position="177"/>
    </location>
</feature>
<keyword evidence="5 6" id="KW-0472">Membrane</keyword>
<feature type="transmembrane region" description="Helical" evidence="6">
    <location>
        <begin position="300"/>
        <end position="319"/>
    </location>
</feature>
<evidence type="ECO:0000256" key="1">
    <source>
        <dbReference type="ARBA" id="ARBA00004651"/>
    </source>
</evidence>
<comment type="subcellular location">
    <subcellularLocation>
        <location evidence="1">Cell membrane</location>
        <topology evidence="1">Multi-pass membrane protein</topology>
    </subcellularLocation>
</comment>
<dbReference type="InterPro" id="IPR050833">
    <property type="entry name" value="Poly_Biosynth_Transport"/>
</dbReference>
<dbReference type="OrthoDB" id="629958at2"/>
<feature type="transmembrane region" description="Helical" evidence="6">
    <location>
        <begin position="48"/>
        <end position="74"/>
    </location>
</feature>
<keyword evidence="8" id="KW-1185">Reference proteome</keyword>
<evidence type="ECO:0000313" key="8">
    <source>
        <dbReference type="Proteomes" id="UP000184287"/>
    </source>
</evidence>
<dbReference type="EMBL" id="FQUQ01000001">
    <property type="protein sequence ID" value="SHE84508.1"/>
    <property type="molecule type" value="Genomic_DNA"/>
</dbReference>
<keyword evidence="4 6" id="KW-1133">Transmembrane helix</keyword>
<dbReference type="InterPro" id="IPR002797">
    <property type="entry name" value="Polysacc_synth"/>
</dbReference>
<feature type="transmembrane region" description="Helical" evidence="6">
    <location>
        <begin position="122"/>
        <end position="144"/>
    </location>
</feature>
<evidence type="ECO:0000313" key="7">
    <source>
        <dbReference type="EMBL" id="SHE84508.1"/>
    </source>
</evidence>
<protein>
    <submittedName>
        <fullName evidence="7">Membrane protein involved in the export of O-antigen and teichoic acid</fullName>
    </submittedName>
</protein>
<feature type="transmembrane region" description="Helical" evidence="6">
    <location>
        <begin position="20"/>
        <end position="42"/>
    </location>
</feature>
<reference evidence="8" key="1">
    <citation type="submission" date="2016-11" db="EMBL/GenBank/DDBJ databases">
        <authorList>
            <person name="Varghese N."/>
            <person name="Submissions S."/>
        </authorList>
    </citation>
    <scope>NUCLEOTIDE SEQUENCE [LARGE SCALE GENOMIC DNA]</scope>
    <source>
        <strain evidence="8">DSM 16990</strain>
    </source>
</reference>
<dbReference type="Pfam" id="PF01943">
    <property type="entry name" value="Polysacc_synt"/>
    <property type="match status" value="1"/>
</dbReference>
<evidence type="ECO:0000256" key="4">
    <source>
        <dbReference type="ARBA" id="ARBA00022989"/>
    </source>
</evidence>
<dbReference type="STRING" id="288992.SAMN04488522_1011378"/>
<gene>
    <name evidence="7" type="ORF">SAMN04488522_1011378</name>
</gene>
<keyword evidence="3 6" id="KW-0812">Transmembrane</keyword>
<sequence>MKSKLLALLNIVKSKYFLSLLSNGTNAIIGMVTISVLLRMLSIHDMGVWGFFLTILLLVDTLRSGFLATTVVKFYSGSTDERKIEVVGSTWFIAGCITLVFILVNIPAYFASLYVENQSVTLFLKFFGLNYVLSLPFFVANCVLQAKQRYDRLLILNFSNQGSFLFFILILIFIGRIEITTVIFVYLLSNLLSSSLALIMGWSEFRKFKHRSPKVTREMFDFGKFTVGTSISSTLLSTTDSFIINFFLGPAALAIYNAGTKLTQIIEIPMRSFVYTAMPALSENYNSGKKSEVIVVMKKYIGIFTIAMLPVIILTFIFAEYAILLLGGGKYVQTEAPNILRIYMMLAALYPAERFFALTLDVIHLPKINFIKVFIMFIVVAVTDLIAIYYTHSIYGVVGASIFSLLTGLLIGYFALNAYYEKFPFWNIYQYGYREIKELIRTNKAKFLG</sequence>
<dbReference type="PANTHER" id="PTHR30250:SF11">
    <property type="entry name" value="O-ANTIGEN TRANSPORTER-RELATED"/>
    <property type="match status" value="1"/>
</dbReference>
<feature type="transmembrane region" description="Helical" evidence="6">
    <location>
        <begin position="339"/>
        <end position="358"/>
    </location>
</feature>
<proteinExistence type="predicted"/>
<evidence type="ECO:0000256" key="3">
    <source>
        <dbReference type="ARBA" id="ARBA00022692"/>
    </source>
</evidence>
<accession>A0A1M4WTH3</accession>
<dbReference type="GO" id="GO:0005886">
    <property type="term" value="C:plasma membrane"/>
    <property type="evidence" value="ECO:0007669"/>
    <property type="project" value="UniProtKB-SubCell"/>
</dbReference>
<evidence type="ECO:0000256" key="5">
    <source>
        <dbReference type="ARBA" id="ARBA00023136"/>
    </source>
</evidence>